<proteinExistence type="predicted"/>
<protein>
    <submittedName>
        <fullName evidence="3">ABC transporter</fullName>
    </submittedName>
</protein>
<keyword evidence="4" id="KW-1185">Reference proteome</keyword>
<feature type="domain" description="ABC-type transport auxiliary lipoprotein component" evidence="2">
    <location>
        <begin position="37"/>
        <end position="187"/>
    </location>
</feature>
<accession>A0ABW9SU41</accession>
<keyword evidence="1" id="KW-0732">Signal</keyword>
<dbReference type="PROSITE" id="PS51257">
    <property type="entry name" value="PROKAR_LIPOPROTEIN"/>
    <property type="match status" value="1"/>
</dbReference>
<gene>
    <name evidence="3" type="ORF">GM655_20235</name>
</gene>
<comment type="caution">
    <text evidence="3">The sequence shown here is derived from an EMBL/GenBank/DDBJ whole genome shotgun (WGS) entry which is preliminary data.</text>
</comment>
<dbReference type="SUPFAM" id="SSF159594">
    <property type="entry name" value="XCC0632-like"/>
    <property type="match status" value="1"/>
</dbReference>
<dbReference type="Proteomes" id="UP000735592">
    <property type="component" value="Unassembled WGS sequence"/>
</dbReference>
<evidence type="ECO:0000256" key="1">
    <source>
        <dbReference type="SAM" id="SignalP"/>
    </source>
</evidence>
<feature type="chain" id="PRO_5046089058" evidence="1">
    <location>
        <begin position="30"/>
        <end position="198"/>
    </location>
</feature>
<evidence type="ECO:0000313" key="4">
    <source>
        <dbReference type="Proteomes" id="UP000735592"/>
    </source>
</evidence>
<dbReference type="Pfam" id="PF03886">
    <property type="entry name" value="ABC_trans_aux"/>
    <property type="match status" value="1"/>
</dbReference>
<feature type="signal peptide" evidence="1">
    <location>
        <begin position="1"/>
        <end position="29"/>
    </location>
</feature>
<dbReference type="Gene3D" id="3.40.50.10610">
    <property type="entry name" value="ABC-type transport auxiliary lipoprotein component"/>
    <property type="match status" value="1"/>
</dbReference>
<dbReference type="EMBL" id="WNKW01000007">
    <property type="protein sequence ID" value="MTW35136.1"/>
    <property type="molecule type" value="Genomic_DNA"/>
</dbReference>
<reference evidence="3 4" key="1">
    <citation type="submission" date="2019-11" db="EMBL/GenBank/DDBJ databases">
        <title>Type strains purchased from KCTC, JCM and DSMZ.</title>
        <authorList>
            <person name="Lu H."/>
        </authorList>
    </citation>
    <scope>NUCLEOTIDE SEQUENCE [LARGE SCALE GENOMIC DNA]</scope>
    <source>
        <strain evidence="3 4">DSM 103461</strain>
    </source>
</reference>
<dbReference type="InterPro" id="IPR005586">
    <property type="entry name" value="ABC_trans_aux"/>
</dbReference>
<evidence type="ECO:0000259" key="2">
    <source>
        <dbReference type="Pfam" id="PF03886"/>
    </source>
</evidence>
<organism evidence="3 4">
    <name type="scientific">Pseudoduganella danionis</name>
    <dbReference type="NCBI Taxonomy" id="1890295"/>
    <lineage>
        <taxon>Bacteria</taxon>
        <taxon>Pseudomonadati</taxon>
        <taxon>Pseudomonadota</taxon>
        <taxon>Betaproteobacteria</taxon>
        <taxon>Burkholderiales</taxon>
        <taxon>Oxalobacteraceae</taxon>
        <taxon>Telluria group</taxon>
        <taxon>Pseudoduganella</taxon>
    </lineage>
</organism>
<name>A0ABW9SU41_9BURK</name>
<sequence>MTVQLRHLFALATCALLLGGCASTPPATARYDFGPLPAPSTSSQIGTLIVADITGPTALDTEHMQYRLLYADARQARPYAYNQWAATPFQLLGQRLRANFAQAGVKVLSTTDAITSPTVLRMEVNEFTQSFDTAKSSQGILNVRASLFRNHRLLDQRTFQRSVAAPTPDAAGGAQALAEASDALAADLLVWLASVPQP</sequence>
<dbReference type="RefSeq" id="WP_155436480.1">
    <property type="nucleotide sequence ID" value="NZ_JBHLXK010000002.1"/>
</dbReference>
<evidence type="ECO:0000313" key="3">
    <source>
        <dbReference type="EMBL" id="MTW35136.1"/>
    </source>
</evidence>